<gene>
    <name evidence="2" type="ORF">THAOC_33629</name>
</gene>
<evidence type="ECO:0000313" key="2">
    <source>
        <dbReference type="EMBL" id="EJK47637.1"/>
    </source>
</evidence>
<sequence>MVVAGNGAAEAGRVEDRAGEVVDAGTGGRARFGRPRRHCSVRATMPARVRIGGPKVTLHLNELSSVARPFHSLETGGAEARGHVVVALIPAFARHLRVFPRFAFPISPNNDKRGNHANAAKGDGDEDDVAPGRLFAELAGRSREPRGLDAG</sequence>
<reference evidence="2 3" key="1">
    <citation type="journal article" date="2012" name="Genome Biol.">
        <title>Genome and low-iron response of an oceanic diatom adapted to chronic iron limitation.</title>
        <authorList>
            <person name="Lommer M."/>
            <person name="Specht M."/>
            <person name="Roy A.S."/>
            <person name="Kraemer L."/>
            <person name="Andreson R."/>
            <person name="Gutowska M.A."/>
            <person name="Wolf J."/>
            <person name="Bergner S.V."/>
            <person name="Schilhabel M.B."/>
            <person name="Klostermeier U.C."/>
            <person name="Beiko R.G."/>
            <person name="Rosenstiel P."/>
            <person name="Hippler M."/>
            <person name="Laroche J."/>
        </authorList>
    </citation>
    <scope>NUCLEOTIDE SEQUENCE [LARGE SCALE GENOMIC DNA]</scope>
    <source>
        <strain evidence="2 3">CCMP1005</strain>
    </source>
</reference>
<evidence type="ECO:0000313" key="3">
    <source>
        <dbReference type="Proteomes" id="UP000266841"/>
    </source>
</evidence>
<dbReference type="EMBL" id="AGNL01046774">
    <property type="protein sequence ID" value="EJK47637.1"/>
    <property type="molecule type" value="Genomic_DNA"/>
</dbReference>
<feature type="compositionally biased region" description="Basic and acidic residues" evidence="1">
    <location>
        <begin position="140"/>
        <end position="151"/>
    </location>
</feature>
<dbReference type="Proteomes" id="UP000266841">
    <property type="component" value="Unassembled WGS sequence"/>
</dbReference>
<proteinExistence type="predicted"/>
<keyword evidence="3" id="KW-1185">Reference proteome</keyword>
<feature type="region of interest" description="Disordered" evidence="1">
    <location>
        <begin position="108"/>
        <end position="151"/>
    </location>
</feature>
<feature type="non-terminal residue" evidence="2">
    <location>
        <position position="151"/>
    </location>
</feature>
<accession>K0RLQ4</accession>
<evidence type="ECO:0000256" key="1">
    <source>
        <dbReference type="SAM" id="MobiDB-lite"/>
    </source>
</evidence>
<dbReference type="AlphaFoldDB" id="K0RLQ4"/>
<organism evidence="2 3">
    <name type="scientific">Thalassiosira oceanica</name>
    <name type="common">Marine diatom</name>
    <dbReference type="NCBI Taxonomy" id="159749"/>
    <lineage>
        <taxon>Eukaryota</taxon>
        <taxon>Sar</taxon>
        <taxon>Stramenopiles</taxon>
        <taxon>Ochrophyta</taxon>
        <taxon>Bacillariophyta</taxon>
        <taxon>Coscinodiscophyceae</taxon>
        <taxon>Thalassiosirophycidae</taxon>
        <taxon>Thalassiosirales</taxon>
        <taxon>Thalassiosiraceae</taxon>
        <taxon>Thalassiosira</taxon>
    </lineage>
</organism>
<protein>
    <submittedName>
        <fullName evidence="2">Uncharacterized protein</fullName>
    </submittedName>
</protein>
<comment type="caution">
    <text evidence="2">The sequence shown here is derived from an EMBL/GenBank/DDBJ whole genome shotgun (WGS) entry which is preliminary data.</text>
</comment>
<name>K0RLQ4_THAOC</name>